<sequence length="113" mass="12854">MISVADYAKRTTKQGEDFYVLILQGGVEVVKSQNTGKMYFTAKKCSVPTTFDETTCQSVIGCQFPGTIKKVACEPYEYQLEDGKRITLEHTWQYVDNTEEMVKEHVVEEAEVI</sequence>
<name>A0ABT8WHV2_9FLAO</name>
<evidence type="ECO:0000313" key="1">
    <source>
        <dbReference type="EMBL" id="MDO5972700.1"/>
    </source>
</evidence>
<gene>
    <name evidence="1" type="ORF">Q4Q40_00770</name>
</gene>
<dbReference type="Proteomes" id="UP001176806">
    <property type="component" value="Unassembled WGS sequence"/>
</dbReference>
<proteinExistence type="predicted"/>
<dbReference type="EMBL" id="JAUOEL010000001">
    <property type="protein sequence ID" value="MDO5972700.1"/>
    <property type="molecule type" value="Genomic_DNA"/>
</dbReference>
<dbReference type="RefSeq" id="WP_303299763.1">
    <property type="nucleotide sequence ID" value="NZ_BAABDA010000042.1"/>
</dbReference>
<comment type="caution">
    <text evidence="1">The sequence shown here is derived from an EMBL/GenBank/DDBJ whole genome shotgun (WGS) entry which is preliminary data.</text>
</comment>
<evidence type="ECO:0000313" key="2">
    <source>
        <dbReference type="Proteomes" id="UP001176806"/>
    </source>
</evidence>
<reference evidence="1" key="1">
    <citation type="submission" date="2023-07" db="EMBL/GenBank/DDBJ databases">
        <title>Two novel species in the genus Flavivirga.</title>
        <authorList>
            <person name="Kwon K."/>
        </authorList>
    </citation>
    <scope>NUCLEOTIDE SEQUENCE</scope>
    <source>
        <strain evidence="1">KACC 14158</strain>
    </source>
</reference>
<keyword evidence="2" id="KW-1185">Reference proteome</keyword>
<accession>A0ABT8WHV2</accession>
<protein>
    <submittedName>
        <fullName evidence="1">Uncharacterized protein</fullName>
    </submittedName>
</protein>
<organism evidence="1 2">
    <name type="scientific">Flavivirga jejuensis</name>
    <dbReference type="NCBI Taxonomy" id="870487"/>
    <lineage>
        <taxon>Bacteria</taxon>
        <taxon>Pseudomonadati</taxon>
        <taxon>Bacteroidota</taxon>
        <taxon>Flavobacteriia</taxon>
        <taxon>Flavobacteriales</taxon>
        <taxon>Flavobacteriaceae</taxon>
        <taxon>Flavivirga</taxon>
    </lineage>
</organism>